<dbReference type="InterPro" id="IPR050097">
    <property type="entry name" value="Ferredoxin-NADP_redctase_2"/>
</dbReference>
<dbReference type="GO" id="GO:0016491">
    <property type="term" value="F:oxidoreductase activity"/>
    <property type="evidence" value="ECO:0007669"/>
    <property type="project" value="UniProtKB-KW"/>
</dbReference>
<dbReference type="SUPFAM" id="SSF51206">
    <property type="entry name" value="cAMP-binding domain-like"/>
    <property type="match status" value="1"/>
</dbReference>
<dbReference type="PRINTS" id="PR00368">
    <property type="entry name" value="FADPNR"/>
</dbReference>
<evidence type="ECO:0000256" key="2">
    <source>
        <dbReference type="ARBA" id="ARBA00023002"/>
    </source>
</evidence>
<dbReference type="InterPro" id="IPR036188">
    <property type="entry name" value="FAD/NAD-bd_sf"/>
</dbReference>
<evidence type="ECO:0000313" key="4">
    <source>
        <dbReference type="EMBL" id="TMQ46997.1"/>
    </source>
</evidence>
<proteinExistence type="predicted"/>
<dbReference type="SUPFAM" id="SSF51905">
    <property type="entry name" value="FAD/NAD(P)-binding domain"/>
    <property type="match status" value="1"/>
</dbReference>
<dbReference type="SMART" id="SM00100">
    <property type="entry name" value="cNMP"/>
    <property type="match status" value="1"/>
</dbReference>
<dbReference type="Pfam" id="PF07992">
    <property type="entry name" value="Pyr_redox_2"/>
    <property type="match status" value="1"/>
</dbReference>
<reference evidence="4 5" key="1">
    <citation type="journal article" date="2019" name="Nat. Microbiol.">
        <title>Mediterranean grassland soil C-N compound turnover is dependent on rainfall and depth, and is mediated by genomically divergent microorganisms.</title>
        <authorList>
            <person name="Diamond S."/>
            <person name="Andeer P.F."/>
            <person name="Li Z."/>
            <person name="Crits-Christoph A."/>
            <person name="Burstein D."/>
            <person name="Anantharaman K."/>
            <person name="Lane K.R."/>
            <person name="Thomas B.C."/>
            <person name="Pan C."/>
            <person name="Northen T.R."/>
            <person name="Banfield J.F."/>
        </authorList>
    </citation>
    <scope>NUCLEOTIDE SEQUENCE [LARGE SCALE GENOMIC DNA]</scope>
    <source>
        <strain evidence="4">WS_1</strain>
    </source>
</reference>
<dbReference type="Gene3D" id="2.60.120.10">
    <property type="entry name" value="Jelly Rolls"/>
    <property type="match status" value="1"/>
</dbReference>
<dbReference type="InterPro" id="IPR000595">
    <property type="entry name" value="cNMP-bd_dom"/>
</dbReference>
<gene>
    <name evidence="4" type="ORF">E6K71_11190</name>
</gene>
<dbReference type="AlphaFoldDB" id="A0A538S6I0"/>
<dbReference type="CDD" id="cd00038">
    <property type="entry name" value="CAP_ED"/>
    <property type="match status" value="1"/>
</dbReference>
<dbReference type="Proteomes" id="UP000316292">
    <property type="component" value="Unassembled WGS sequence"/>
</dbReference>
<dbReference type="InterPro" id="IPR023753">
    <property type="entry name" value="FAD/NAD-binding_dom"/>
</dbReference>
<sequence>MARITPHGRVRSVQAGEVLLEAGERKPRIFVVTAGRLEVVRPSPLGEDLVTVLERGEFSGEVGTLAGRPVLVRIRALEPGEVIEVDRDHLLSIVQNDTELSDLMMRAFILRRVQLVARGLGDVVLVGSSHCSGTLRIKEFLTRNSHPYSEIDLDVETDVQALLDRFQVSVADIPVLICRSKTVLRNPTNQQIADCLGFNAAIDQTKPRDLVIVGAGPSGLAAAVYAASEGLDVLVVEANAPGGQAGASSRIENYLGFPAGISGQDLTTRAQAQAQKFGAQLMVASGATRMVCSRKPYRIAVDGGQEIEAWAVILATGAEYRKLALENVTAFEGAGIYYSATAMEAKLCQGEEVIVVGGGNSAGQAAVFLAETTRRVHMLVRSGGLAESMSRYLIRRIEQHPSIDLRLNTEIVSLQGERHLERVTWRNSGTGATEAQDLRHVFVMAGALPNSRWLDGCVALDSMGFIRTGADLTPEDLAAARWSLPRAPHLLETSLSGVFAVGDVRSGNLKRVASAVGEGSIAVALVHRVLRE</sequence>
<organism evidence="4 5">
    <name type="scientific">Eiseniibacteriota bacterium</name>
    <dbReference type="NCBI Taxonomy" id="2212470"/>
    <lineage>
        <taxon>Bacteria</taxon>
        <taxon>Candidatus Eiseniibacteriota</taxon>
    </lineage>
</organism>
<keyword evidence="1" id="KW-0285">Flavoprotein</keyword>
<dbReference type="Gene3D" id="3.50.50.60">
    <property type="entry name" value="FAD/NAD(P)-binding domain"/>
    <property type="match status" value="2"/>
</dbReference>
<comment type="caution">
    <text evidence="4">The sequence shown here is derived from an EMBL/GenBank/DDBJ whole genome shotgun (WGS) entry which is preliminary data.</text>
</comment>
<protein>
    <submittedName>
        <fullName evidence="4">Cyclic nucleotide-binding domain-containing protein</fullName>
    </submittedName>
</protein>
<accession>A0A538S6I0</accession>
<dbReference type="Gene3D" id="3.40.30.10">
    <property type="entry name" value="Glutaredoxin"/>
    <property type="match status" value="1"/>
</dbReference>
<dbReference type="EMBL" id="VBOR01000133">
    <property type="protein sequence ID" value="TMQ46997.1"/>
    <property type="molecule type" value="Genomic_DNA"/>
</dbReference>
<evidence type="ECO:0000256" key="1">
    <source>
        <dbReference type="ARBA" id="ARBA00022630"/>
    </source>
</evidence>
<evidence type="ECO:0000313" key="5">
    <source>
        <dbReference type="Proteomes" id="UP000316292"/>
    </source>
</evidence>
<dbReference type="PROSITE" id="PS50042">
    <property type="entry name" value="CNMP_BINDING_3"/>
    <property type="match status" value="1"/>
</dbReference>
<name>A0A538S6I0_UNCEI</name>
<keyword evidence="2" id="KW-0560">Oxidoreductase</keyword>
<feature type="domain" description="Cyclic nucleotide-binding" evidence="3">
    <location>
        <begin position="1"/>
        <end position="111"/>
    </location>
</feature>
<dbReference type="PRINTS" id="PR00469">
    <property type="entry name" value="PNDRDTASEII"/>
</dbReference>
<dbReference type="PANTHER" id="PTHR48105">
    <property type="entry name" value="THIOREDOXIN REDUCTASE 1-RELATED-RELATED"/>
    <property type="match status" value="1"/>
</dbReference>
<dbReference type="InterPro" id="IPR018490">
    <property type="entry name" value="cNMP-bd_dom_sf"/>
</dbReference>
<evidence type="ECO:0000259" key="3">
    <source>
        <dbReference type="PROSITE" id="PS50042"/>
    </source>
</evidence>
<dbReference type="Pfam" id="PF00027">
    <property type="entry name" value="cNMP_binding"/>
    <property type="match status" value="1"/>
</dbReference>
<dbReference type="InterPro" id="IPR014710">
    <property type="entry name" value="RmlC-like_jellyroll"/>
</dbReference>